<reference evidence="1 2" key="1">
    <citation type="submission" date="2017-01" db="EMBL/GenBank/DDBJ databases">
        <title>New insights into the genetic diversity of Chromobacterium isolated from tropical freshwater lake.</title>
        <authorList>
            <person name="Santos A.B."/>
            <person name="Nascimento A.M."/>
            <person name="Da Silva P.C."/>
        </authorList>
    </citation>
    <scope>NUCLEOTIDE SEQUENCE [LARGE SCALE GENOMIC DNA]</scope>
    <source>
        <strain evidence="1 2">56AF</strain>
    </source>
</reference>
<sequence>MVYAPQTPLQEQWHAGGFLISESNGRQSRERGLFAAGNRVLPGTVLGRQTVGSTAVAAPLGTNVGNGTFGQIAVGAGAIAGAYAVEFDDPTHFVVSDPGGKEIGHGVAGTAFSAGGIGFTVTVGSTAFAAADSFTVTVSQGPGKWVPCTATATDGSQVAAGISFGLVDATLNDVNGTIIARGAEVNGSELVWDASMNPTSIATALAQLSARGIVAR</sequence>
<dbReference type="Pfam" id="PF02924">
    <property type="entry name" value="HDPD"/>
    <property type="match status" value="1"/>
</dbReference>
<dbReference type="RefSeq" id="WP_106078202.1">
    <property type="nucleotide sequence ID" value="NZ_MTBD01000097.1"/>
</dbReference>
<evidence type="ECO:0000313" key="1">
    <source>
        <dbReference type="EMBL" id="PRP68608.1"/>
    </source>
</evidence>
<gene>
    <name evidence="1" type="ORF">BUE93_21445</name>
</gene>
<accession>A0A2S9WYR8</accession>
<dbReference type="EMBL" id="MTBD01000097">
    <property type="protein sequence ID" value="PRP68608.1"/>
    <property type="molecule type" value="Genomic_DNA"/>
</dbReference>
<name>A0A2S9WYR8_9NEIS</name>
<protein>
    <recommendedName>
        <fullName evidence="3">Head decoration protein</fullName>
    </recommendedName>
</protein>
<comment type="caution">
    <text evidence="1">The sequence shown here is derived from an EMBL/GenBank/DDBJ whole genome shotgun (WGS) entry which is preliminary data.</text>
</comment>
<dbReference type="OrthoDB" id="7032972at2"/>
<evidence type="ECO:0000313" key="2">
    <source>
        <dbReference type="Proteomes" id="UP000239469"/>
    </source>
</evidence>
<evidence type="ECO:0008006" key="3">
    <source>
        <dbReference type="Google" id="ProtNLM"/>
    </source>
</evidence>
<organism evidence="1 2">
    <name type="scientific">Chromobacterium amazonense</name>
    <dbReference type="NCBI Taxonomy" id="1382803"/>
    <lineage>
        <taxon>Bacteria</taxon>
        <taxon>Pseudomonadati</taxon>
        <taxon>Pseudomonadota</taxon>
        <taxon>Betaproteobacteria</taxon>
        <taxon>Neisseriales</taxon>
        <taxon>Chromobacteriaceae</taxon>
        <taxon>Chromobacterium</taxon>
    </lineage>
</organism>
<dbReference type="Proteomes" id="UP000239469">
    <property type="component" value="Unassembled WGS sequence"/>
</dbReference>
<dbReference type="AlphaFoldDB" id="A0A2S9WYR8"/>
<dbReference type="InterPro" id="IPR004195">
    <property type="entry name" value="Head_decoration_D"/>
</dbReference>
<proteinExistence type="predicted"/>